<keyword evidence="4" id="KW-1185">Reference proteome</keyword>
<keyword evidence="2" id="KW-0812">Transmembrane</keyword>
<feature type="compositionally biased region" description="Basic and acidic residues" evidence="1">
    <location>
        <begin position="182"/>
        <end position="191"/>
    </location>
</feature>
<evidence type="ECO:0000256" key="1">
    <source>
        <dbReference type="SAM" id="MobiDB-lite"/>
    </source>
</evidence>
<dbReference type="AlphaFoldDB" id="A0A0C2XCB7"/>
<protein>
    <submittedName>
        <fullName evidence="3">Uncharacterized protein</fullName>
    </submittedName>
</protein>
<keyword evidence="2" id="KW-0472">Membrane</keyword>
<reference evidence="4" key="2">
    <citation type="submission" date="2015-01" db="EMBL/GenBank/DDBJ databases">
        <title>Evolutionary Origins and Diversification of the Mycorrhizal Mutualists.</title>
        <authorList>
            <consortium name="DOE Joint Genome Institute"/>
            <consortium name="Mycorrhizal Genomics Consortium"/>
            <person name="Kohler A."/>
            <person name="Kuo A."/>
            <person name="Nagy L.G."/>
            <person name="Floudas D."/>
            <person name="Copeland A."/>
            <person name="Barry K.W."/>
            <person name="Cichocki N."/>
            <person name="Veneault-Fourrey C."/>
            <person name="LaButti K."/>
            <person name="Lindquist E.A."/>
            <person name="Lipzen A."/>
            <person name="Lundell T."/>
            <person name="Morin E."/>
            <person name="Murat C."/>
            <person name="Riley R."/>
            <person name="Ohm R."/>
            <person name="Sun H."/>
            <person name="Tunlid A."/>
            <person name="Henrissat B."/>
            <person name="Grigoriev I.V."/>
            <person name="Hibbett D.S."/>
            <person name="Martin F."/>
        </authorList>
    </citation>
    <scope>NUCLEOTIDE SEQUENCE [LARGE SCALE GENOMIC DNA]</scope>
    <source>
        <strain evidence="4">MAFF 305830</strain>
    </source>
</reference>
<dbReference type="HOGENOM" id="CLU_1230560_0_0_1"/>
<name>A0A0C2XCB7_SERVB</name>
<feature type="transmembrane region" description="Helical" evidence="2">
    <location>
        <begin position="54"/>
        <end position="80"/>
    </location>
</feature>
<dbReference type="EMBL" id="KN824303">
    <property type="protein sequence ID" value="KIM26812.1"/>
    <property type="molecule type" value="Genomic_DNA"/>
</dbReference>
<feature type="transmembrane region" description="Helical" evidence="2">
    <location>
        <begin position="92"/>
        <end position="109"/>
    </location>
</feature>
<accession>A0A0C2XCB7</accession>
<keyword evidence="2" id="KW-1133">Transmembrane helix</keyword>
<gene>
    <name evidence="3" type="ORF">M408DRAFT_330407</name>
</gene>
<evidence type="ECO:0000313" key="3">
    <source>
        <dbReference type="EMBL" id="KIM26812.1"/>
    </source>
</evidence>
<proteinExistence type="predicted"/>
<evidence type="ECO:0000313" key="4">
    <source>
        <dbReference type="Proteomes" id="UP000054097"/>
    </source>
</evidence>
<dbReference type="Proteomes" id="UP000054097">
    <property type="component" value="Unassembled WGS sequence"/>
</dbReference>
<reference evidence="3 4" key="1">
    <citation type="submission" date="2014-04" db="EMBL/GenBank/DDBJ databases">
        <authorList>
            <consortium name="DOE Joint Genome Institute"/>
            <person name="Kuo A."/>
            <person name="Zuccaro A."/>
            <person name="Kohler A."/>
            <person name="Nagy L.G."/>
            <person name="Floudas D."/>
            <person name="Copeland A."/>
            <person name="Barry K.W."/>
            <person name="Cichocki N."/>
            <person name="Veneault-Fourrey C."/>
            <person name="LaButti K."/>
            <person name="Lindquist E.A."/>
            <person name="Lipzen A."/>
            <person name="Lundell T."/>
            <person name="Morin E."/>
            <person name="Murat C."/>
            <person name="Sun H."/>
            <person name="Tunlid A."/>
            <person name="Henrissat B."/>
            <person name="Grigoriev I.V."/>
            <person name="Hibbett D.S."/>
            <person name="Martin F."/>
            <person name="Nordberg H.P."/>
            <person name="Cantor M.N."/>
            <person name="Hua S.X."/>
        </authorList>
    </citation>
    <scope>NUCLEOTIDE SEQUENCE [LARGE SCALE GENOMIC DNA]</scope>
    <source>
        <strain evidence="3 4">MAFF 305830</strain>
    </source>
</reference>
<sequence>MAEIIAGLCCGIPILVGIGAVTELIVLIIGHAILKLTGIPAYRDNTIVSTAQVGAVGGSLMALPILLTGAALFALLVGITRNLRVIMEGERAIVVILGLAFPLSAAAVGREILSHTNHSVMEHLDYIKAVFVGAAVLGAAFGVLAVMLLACGCACAITWGGWSLASLRPTRIPRGEREAKTLEDMEMRSSEEGSTTSEENPLSTILAILALSNARNSSEEGDRVS</sequence>
<feature type="region of interest" description="Disordered" evidence="1">
    <location>
        <begin position="182"/>
        <end position="202"/>
    </location>
</feature>
<evidence type="ECO:0000256" key="2">
    <source>
        <dbReference type="SAM" id="Phobius"/>
    </source>
</evidence>
<feature type="transmembrane region" description="Helical" evidence="2">
    <location>
        <begin position="12"/>
        <end position="34"/>
    </location>
</feature>
<feature type="transmembrane region" description="Helical" evidence="2">
    <location>
        <begin position="129"/>
        <end position="162"/>
    </location>
</feature>
<organism evidence="3 4">
    <name type="scientific">Serendipita vermifera MAFF 305830</name>
    <dbReference type="NCBI Taxonomy" id="933852"/>
    <lineage>
        <taxon>Eukaryota</taxon>
        <taxon>Fungi</taxon>
        <taxon>Dikarya</taxon>
        <taxon>Basidiomycota</taxon>
        <taxon>Agaricomycotina</taxon>
        <taxon>Agaricomycetes</taxon>
        <taxon>Sebacinales</taxon>
        <taxon>Serendipitaceae</taxon>
        <taxon>Serendipita</taxon>
    </lineage>
</organism>